<evidence type="ECO:0000313" key="3">
    <source>
        <dbReference type="Proteomes" id="UP000008810"/>
    </source>
</evidence>
<evidence type="ECO:0000313" key="1">
    <source>
        <dbReference type="EMBL" id="PNT73557.1"/>
    </source>
</evidence>
<protein>
    <submittedName>
        <fullName evidence="1 2">Uncharacterized protein</fullName>
    </submittedName>
</protein>
<dbReference type="InParanoid" id="A0A2K2DH00"/>
<sequence>MNFYIDATYICWSTDFRRRCSSLGHRLFQKWPEIPRRKNYLDYARKKIWRSQTVLV</sequence>
<organism evidence="1">
    <name type="scientific">Brachypodium distachyon</name>
    <name type="common">Purple false brome</name>
    <name type="synonym">Trachynia distachya</name>
    <dbReference type="NCBI Taxonomy" id="15368"/>
    <lineage>
        <taxon>Eukaryota</taxon>
        <taxon>Viridiplantae</taxon>
        <taxon>Streptophyta</taxon>
        <taxon>Embryophyta</taxon>
        <taxon>Tracheophyta</taxon>
        <taxon>Spermatophyta</taxon>
        <taxon>Magnoliopsida</taxon>
        <taxon>Liliopsida</taxon>
        <taxon>Poales</taxon>
        <taxon>Poaceae</taxon>
        <taxon>BOP clade</taxon>
        <taxon>Pooideae</taxon>
        <taxon>Stipodae</taxon>
        <taxon>Brachypodieae</taxon>
        <taxon>Brachypodium</taxon>
    </lineage>
</organism>
<dbReference type="Proteomes" id="UP000008810">
    <property type="component" value="Chromosome 2"/>
</dbReference>
<gene>
    <name evidence="1" type="ORF">BRADI_2g60254v3</name>
</gene>
<keyword evidence="3" id="KW-1185">Reference proteome</keyword>
<name>A0A2K2DH00_BRADI</name>
<reference evidence="1" key="2">
    <citation type="submission" date="2017-06" db="EMBL/GenBank/DDBJ databases">
        <title>WGS assembly of Brachypodium distachyon.</title>
        <authorList>
            <consortium name="The International Brachypodium Initiative"/>
            <person name="Lucas S."/>
            <person name="Harmon-Smith M."/>
            <person name="Lail K."/>
            <person name="Tice H."/>
            <person name="Grimwood J."/>
            <person name="Bruce D."/>
            <person name="Barry K."/>
            <person name="Shu S."/>
            <person name="Lindquist E."/>
            <person name="Wang M."/>
            <person name="Pitluck S."/>
            <person name="Vogel J.P."/>
            <person name="Garvin D.F."/>
            <person name="Mockler T.C."/>
            <person name="Schmutz J."/>
            <person name="Rokhsar D."/>
            <person name="Bevan M.W."/>
        </authorList>
    </citation>
    <scope>NUCLEOTIDE SEQUENCE</scope>
    <source>
        <strain evidence="1">Bd21</strain>
    </source>
</reference>
<proteinExistence type="predicted"/>
<dbReference type="EnsemblPlants" id="PNT73557">
    <property type="protein sequence ID" value="PNT73557"/>
    <property type="gene ID" value="BRADI_2g60254v3"/>
</dbReference>
<reference evidence="1 2" key="1">
    <citation type="journal article" date="2010" name="Nature">
        <title>Genome sequencing and analysis of the model grass Brachypodium distachyon.</title>
        <authorList>
            <consortium name="International Brachypodium Initiative"/>
        </authorList>
    </citation>
    <scope>NUCLEOTIDE SEQUENCE [LARGE SCALE GENOMIC DNA]</scope>
    <source>
        <strain evidence="1 2">Bd21</strain>
    </source>
</reference>
<evidence type="ECO:0000313" key="2">
    <source>
        <dbReference type="EnsemblPlants" id="PNT73557"/>
    </source>
</evidence>
<accession>A0A2K2DH00</accession>
<dbReference type="EMBL" id="CM000881">
    <property type="protein sequence ID" value="PNT73557.1"/>
    <property type="molecule type" value="Genomic_DNA"/>
</dbReference>
<dbReference type="Gramene" id="PNT73557">
    <property type="protein sequence ID" value="PNT73557"/>
    <property type="gene ID" value="BRADI_2g60254v3"/>
</dbReference>
<reference evidence="2" key="3">
    <citation type="submission" date="2018-08" db="UniProtKB">
        <authorList>
            <consortium name="EnsemblPlants"/>
        </authorList>
    </citation>
    <scope>IDENTIFICATION</scope>
    <source>
        <strain evidence="2">cv. Bd21</strain>
    </source>
</reference>
<dbReference type="AlphaFoldDB" id="A0A2K2DH00"/>